<keyword evidence="7 13" id="KW-0378">Hydrolase</keyword>
<feature type="domain" description="Serine/threonine specific protein phosphatases" evidence="15">
    <location>
        <begin position="543"/>
        <end position="548"/>
    </location>
</feature>
<feature type="compositionally biased region" description="Polar residues" evidence="14">
    <location>
        <begin position="348"/>
        <end position="376"/>
    </location>
</feature>
<keyword evidence="9" id="KW-0464">Manganese</keyword>
<dbReference type="EC" id="3.1.3.16" evidence="13"/>
<dbReference type="Gene3D" id="2.120.10.80">
    <property type="entry name" value="Kelch-type beta propeller"/>
    <property type="match status" value="2"/>
</dbReference>
<keyword evidence="17" id="KW-1185">Reference proteome</keyword>
<dbReference type="PANTHER" id="PTHR46422">
    <property type="entry name" value="SERINE/THREONINE-PROTEIN PHOSPHATASE BSL3"/>
    <property type="match status" value="1"/>
</dbReference>
<keyword evidence="10" id="KW-0539">Nucleus</keyword>
<keyword evidence="5" id="KW-0479">Metal-binding</keyword>
<dbReference type="PANTHER" id="PTHR46422:SF11">
    <property type="entry name" value="SERINE_THREONINE-PROTEIN PHOSPHATASE"/>
    <property type="match status" value="1"/>
</dbReference>
<dbReference type="SUPFAM" id="SSF56300">
    <property type="entry name" value="Metallo-dependent phosphatases"/>
    <property type="match status" value="1"/>
</dbReference>
<comment type="catalytic activity">
    <reaction evidence="11">
        <text>O-phospho-L-seryl-[protein] + H2O = L-seryl-[protein] + phosphate</text>
        <dbReference type="Rhea" id="RHEA:20629"/>
        <dbReference type="Rhea" id="RHEA-COMP:9863"/>
        <dbReference type="Rhea" id="RHEA-COMP:11604"/>
        <dbReference type="ChEBI" id="CHEBI:15377"/>
        <dbReference type="ChEBI" id="CHEBI:29999"/>
        <dbReference type="ChEBI" id="CHEBI:43474"/>
        <dbReference type="ChEBI" id="CHEBI:83421"/>
        <dbReference type="EC" id="3.1.3.16"/>
    </reaction>
</comment>
<dbReference type="InterPro" id="IPR006186">
    <property type="entry name" value="Ser/Thr-sp_prot-phosphatase"/>
</dbReference>
<evidence type="ECO:0000256" key="2">
    <source>
        <dbReference type="ARBA" id="ARBA00004123"/>
    </source>
</evidence>
<evidence type="ECO:0000259" key="15">
    <source>
        <dbReference type="PROSITE" id="PS00125"/>
    </source>
</evidence>
<dbReference type="InterPro" id="IPR015915">
    <property type="entry name" value="Kelch-typ_b-propeller"/>
</dbReference>
<dbReference type="OrthoDB" id="309851at2759"/>
<evidence type="ECO:0000256" key="10">
    <source>
        <dbReference type="ARBA" id="ARBA00023242"/>
    </source>
</evidence>
<dbReference type="InterPro" id="IPR004843">
    <property type="entry name" value="Calcineurin-like_PHP"/>
</dbReference>
<evidence type="ECO:0000256" key="11">
    <source>
        <dbReference type="ARBA" id="ARBA00047761"/>
    </source>
</evidence>
<feature type="region of interest" description="Disordered" evidence="14">
    <location>
        <begin position="750"/>
        <end position="776"/>
    </location>
</feature>
<dbReference type="Pfam" id="PF00149">
    <property type="entry name" value="Metallophos"/>
    <property type="match status" value="1"/>
</dbReference>
<dbReference type="Proteomes" id="UP000039865">
    <property type="component" value="Unassembled WGS sequence"/>
</dbReference>
<dbReference type="GO" id="GO:0046872">
    <property type="term" value="F:metal ion binding"/>
    <property type="evidence" value="ECO:0007669"/>
    <property type="project" value="UniProtKB-KW"/>
</dbReference>
<dbReference type="PRINTS" id="PR00114">
    <property type="entry name" value="STPHPHTASE"/>
</dbReference>
<evidence type="ECO:0000256" key="6">
    <source>
        <dbReference type="ARBA" id="ARBA00022737"/>
    </source>
</evidence>
<dbReference type="Gene3D" id="3.60.21.10">
    <property type="match status" value="1"/>
</dbReference>
<comment type="cofactor">
    <cofactor evidence="1">
        <name>Mn(2+)</name>
        <dbReference type="ChEBI" id="CHEBI:29035"/>
    </cofactor>
</comment>
<dbReference type="SMART" id="SM00156">
    <property type="entry name" value="PP2Ac"/>
    <property type="match status" value="1"/>
</dbReference>
<evidence type="ECO:0000313" key="16">
    <source>
        <dbReference type="EMBL" id="CDW91130.1"/>
    </source>
</evidence>
<feature type="compositionally biased region" description="Polar residues" evidence="14">
    <location>
        <begin position="767"/>
        <end position="776"/>
    </location>
</feature>
<dbReference type="GO" id="GO:0009742">
    <property type="term" value="P:brassinosteroid mediated signaling pathway"/>
    <property type="evidence" value="ECO:0007669"/>
    <property type="project" value="InterPro"/>
</dbReference>
<proteinExistence type="inferred from homology"/>
<evidence type="ECO:0000256" key="14">
    <source>
        <dbReference type="SAM" id="MobiDB-lite"/>
    </source>
</evidence>
<comment type="catalytic activity">
    <reaction evidence="12 13">
        <text>O-phospho-L-threonyl-[protein] + H2O = L-threonyl-[protein] + phosphate</text>
        <dbReference type="Rhea" id="RHEA:47004"/>
        <dbReference type="Rhea" id="RHEA-COMP:11060"/>
        <dbReference type="Rhea" id="RHEA-COMP:11605"/>
        <dbReference type="ChEBI" id="CHEBI:15377"/>
        <dbReference type="ChEBI" id="CHEBI:30013"/>
        <dbReference type="ChEBI" id="CHEBI:43474"/>
        <dbReference type="ChEBI" id="CHEBI:61977"/>
        <dbReference type="EC" id="3.1.3.16"/>
    </reaction>
</comment>
<evidence type="ECO:0000256" key="5">
    <source>
        <dbReference type="ARBA" id="ARBA00022723"/>
    </source>
</evidence>
<dbReference type="Pfam" id="PF24681">
    <property type="entry name" value="Kelch_KLHDC2_KLHL20_DRC7"/>
    <property type="match status" value="1"/>
</dbReference>
<dbReference type="InterPro" id="IPR029052">
    <property type="entry name" value="Metallo-depent_PP-like"/>
</dbReference>
<evidence type="ECO:0000256" key="9">
    <source>
        <dbReference type="ARBA" id="ARBA00023211"/>
    </source>
</evidence>
<evidence type="ECO:0000256" key="3">
    <source>
        <dbReference type="ARBA" id="ARBA00005671"/>
    </source>
</evidence>
<dbReference type="AlphaFoldDB" id="A0A078B9D1"/>
<dbReference type="GO" id="GO:0004722">
    <property type="term" value="F:protein serine/threonine phosphatase activity"/>
    <property type="evidence" value="ECO:0007669"/>
    <property type="project" value="UniProtKB-EC"/>
</dbReference>
<evidence type="ECO:0000256" key="4">
    <source>
        <dbReference type="ARBA" id="ARBA00022441"/>
    </source>
</evidence>
<evidence type="ECO:0000313" key="17">
    <source>
        <dbReference type="Proteomes" id="UP000039865"/>
    </source>
</evidence>
<dbReference type="SUPFAM" id="SSF117281">
    <property type="entry name" value="Kelch motif"/>
    <property type="match status" value="1"/>
</dbReference>
<dbReference type="InterPro" id="IPR012391">
    <property type="entry name" value="Ser/Thr_prot_Pase_BSU1"/>
</dbReference>
<comment type="subcellular location">
    <subcellularLocation>
        <location evidence="2">Nucleus</location>
    </subcellularLocation>
</comment>
<name>A0A078B9D1_STYLE</name>
<dbReference type="PIRSF" id="PIRSF036363">
    <property type="entry name" value="PPP_BSU1"/>
    <property type="match status" value="1"/>
</dbReference>
<comment type="similarity">
    <text evidence="3">Belongs to the PPP phosphatase family. BSU subfamily.</text>
</comment>
<organism evidence="16 17">
    <name type="scientific">Stylonychia lemnae</name>
    <name type="common">Ciliate</name>
    <dbReference type="NCBI Taxonomy" id="5949"/>
    <lineage>
        <taxon>Eukaryota</taxon>
        <taxon>Sar</taxon>
        <taxon>Alveolata</taxon>
        <taxon>Ciliophora</taxon>
        <taxon>Intramacronucleata</taxon>
        <taxon>Spirotrichea</taxon>
        <taxon>Stichotrichia</taxon>
        <taxon>Sporadotrichida</taxon>
        <taxon>Oxytrichidae</taxon>
        <taxon>Stylonychinae</taxon>
        <taxon>Stylonychia</taxon>
    </lineage>
</organism>
<dbReference type="GO" id="GO:0005634">
    <property type="term" value="C:nucleus"/>
    <property type="evidence" value="ECO:0007669"/>
    <property type="project" value="UniProtKB-SubCell"/>
</dbReference>
<feature type="region of interest" description="Disordered" evidence="14">
    <location>
        <begin position="337"/>
        <end position="377"/>
    </location>
</feature>
<sequence>MQKVEVFGEVPLARFGHTITQVSKSKVVLFGGATGDTGKYIITGDTYALDLISYKWTKLEGSGIAPSPRAAHGSCSVDQLQMVIYGGATGGGSLASDDLYLLDLRNGDQSAQWMIVPIVGQTPGRRYGHTIVFSKPYLLVFAGNTGTEAVNDVWCLNVDKAPFSWSKLETPGEAPIVRVYHSAALCSTGSATGMMVIFGGRTSDQSALKDTWGLRRHRDGRWDWVKAPYKPNTEEPLARYQHSTLFVGTLMIVLGGRTNNVGENVQLEVYETESSEWRKFSTLQRFRHTVWALDAMIYMHGGFENETPNIPTNTIVKLDLLGVFKGNQILIDKLKNVVGPGKKDNPQDNRPGSKSPTDDSWSGGSKTPPSQGSKSPSIRFDQIQIVGPNDNRPQQLSLDELTRKPGEKPVKQKLNSVDTLYSLFLNHLLRPREWNAQFDGNGYFAFRREHIIALAEECQKILEEQPMVLKVDAPIKVFGDIHGQYQDLMRFFDLWSTPSETGDIESFDYLFLGDYVDRGSHSLETICLLMALKVKYPDKIHLLRGNHEDKWINNAFGFAEECSHRLGEDPAEPDSVFNKINDLFDWLPLAAVIEDKIVCLHGGIGSTLVNIEQIEMIQRPLEVIHEVSTPEQQLVVDILWSDPTDNDSELGIQPNFIRDPNGTGNIVKFGPDRVKQFLDNNKAKYILRAHECVMDGFERFAGGQLFTVFSATDYCGRHKNAGAMLQITKQYELVPKMIYPLNNPEQNWITDEEPLKKRPPTPPRWANQGTRKASYE</sequence>
<keyword evidence="8" id="KW-0904">Protein phosphatase</keyword>
<keyword evidence="6" id="KW-0677">Repeat</keyword>
<protein>
    <recommendedName>
        <fullName evidence="13">Serine/threonine-protein phosphatase</fullName>
        <ecNumber evidence="13">3.1.3.16</ecNumber>
    </recommendedName>
</protein>
<evidence type="ECO:0000256" key="12">
    <source>
        <dbReference type="ARBA" id="ARBA00048336"/>
    </source>
</evidence>
<keyword evidence="4" id="KW-0880">Kelch repeat</keyword>
<evidence type="ECO:0000256" key="13">
    <source>
        <dbReference type="RuleBase" id="RU004273"/>
    </source>
</evidence>
<dbReference type="EMBL" id="CCKQ01019121">
    <property type="protein sequence ID" value="CDW91130.1"/>
    <property type="molecule type" value="Genomic_DNA"/>
</dbReference>
<evidence type="ECO:0000256" key="8">
    <source>
        <dbReference type="ARBA" id="ARBA00022912"/>
    </source>
</evidence>
<evidence type="ECO:0000256" key="1">
    <source>
        <dbReference type="ARBA" id="ARBA00001936"/>
    </source>
</evidence>
<accession>A0A078B9D1</accession>
<dbReference type="OMA" id="FRHTSWM"/>
<dbReference type="PROSITE" id="PS00125">
    <property type="entry name" value="SER_THR_PHOSPHATASE"/>
    <property type="match status" value="1"/>
</dbReference>
<dbReference type="InParanoid" id="A0A078B9D1"/>
<evidence type="ECO:0000256" key="7">
    <source>
        <dbReference type="ARBA" id="ARBA00022801"/>
    </source>
</evidence>
<reference evidence="16 17" key="1">
    <citation type="submission" date="2014-06" db="EMBL/GenBank/DDBJ databases">
        <authorList>
            <person name="Swart Estienne"/>
        </authorList>
    </citation>
    <scope>NUCLEOTIDE SEQUENCE [LARGE SCALE GENOMIC DNA]</scope>
    <source>
        <strain evidence="16 17">130c</strain>
    </source>
</reference>
<gene>
    <name evidence="16" type="primary">Contig16144.g17199</name>
    <name evidence="16" type="ORF">STYLEM_20281</name>
</gene>